<dbReference type="STRING" id="587636.SAMN05216199_1086"/>
<dbReference type="EMBL" id="FOHB01000001">
    <property type="protein sequence ID" value="SER75172.1"/>
    <property type="molecule type" value="Genomic_DNA"/>
</dbReference>
<evidence type="ECO:0000313" key="2">
    <source>
        <dbReference type="Proteomes" id="UP000199019"/>
    </source>
</evidence>
<dbReference type="Proteomes" id="UP000199019">
    <property type="component" value="Unassembled WGS sequence"/>
</dbReference>
<dbReference type="Gene3D" id="1.10.1200.10">
    <property type="entry name" value="ACP-like"/>
    <property type="match status" value="1"/>
</dbReference>
<organism evidence="1 2">
    <name type="scientific">Pedococcus cremeus</name>
    <dbReference type="NCBI Taxonomy" id="587636"/>
    <lineage>
        <taxon>Bacteria</taxon>
        <taxon>Bacillati</taxon>
        <taxon>Actinomycetota</taxon>
        <taxon>Actinomycetes</taxon>
        <taxon>Micrococcales</taxon>
        <taxon>Intrasporangiaceae</taxon>
        <taxon>Pedococcus</taxon>
    </lineage>
</organism>
<name>A0A1H9RQV8_9MICO</name>
<sequence>MTPDEARTLLEQSLRVVVPDADLTGLGGETDIRERFELDSLDFVEIVERLSQGAGFRIEEDEDLRTIDAIVGLLSRGTPHPV</sequence>
<dbReference type="AlphaFoldDB" id="A0A1H9RQV8"/>
<dbReference type="OrthoDB" id="9810922at2"/>
<gene>
    <name evidence="1" type="ORF">SAMN05216199_1086</name>
</gene>
<protein>
    <submittedName>
        <fullName evidence="1">Phosphopantetheine attachment site</fullName>
    </submittedName>
</protein>
<keyword evidence="2" id="KW-1185">Reference proteome</keyword>
<dbReference type="SUPFAM" id="SSF47336">
    <property type="entry name" value="ACP-like"/>
    <property type="match status" value="1"/>
</dbReference>
<reference evidence="2" key="1">
    <citation type="submission" date="2016-10" db="EMBL/GenBank/DDBJ databases">
        <authorList>
            <person name="Varghese N."/>
            <person name="Submissions S."/>
        </authorList>
    </citation>
    <scope>NUCLEOTIDE SEQUENCE [LARGE SCALE GENOMIC DNA]</scope>
    <source>
        <strain evidence="2">CGMCC 1.6963</strain>
    </source>
</reference>
<proteinExistence type="predicted"/>
<dbReference type="RefSeq" id="WP_091755950.1">
    <property type="nucleotide sequence ID" value="NZ_FOHB01000001.1"/>
</dbReference>
<evidence type="ECO:0000313" key="1">
    <source>
        <dbReference type="EMBL" id="SER75172.1"/>
    </source>
</evidence>
<dbReference type="InterPro" id="IPR036736">
    <property type="entry name" value="ACP-like_sf"/>
</dbReference>
<accession>A0A1H9RQV8</accession>